<evidence type="ECO:0000313" key="3">
    <source>
        <dbReference type="EMBL" id="EOX96154.1"/>
    </source>
</evidence>
<dbReference type="InterPro" id="IPR029058">
    <property type="entry name" value="AB_hydrolase_fold"/>
</dbReference>
<protein>
    <submittedName>
        <fullName evidence="3">Gibberellin receptor GID1, putative</fullName>
    </submittedName>
</protein>
<dbReference type="PANTHER" id="PTHR23024:SF113">
    <property type="entry name" value="CARBOXYLESTERASE 8-RELATED"/>
    <property type="match status" value="1"/>
</dbReference>
<dbReference type="GO" id="GO:0016787">
    <property type="term" value="F:hydrolase activity"/>
    <property type="evidence" value="ECO:0007669"/>
    <property type="project" value="InterPro"/>
</dbReference>
<gene>
    <name evidence="3" type="ORF">TCM_005469</name>
</gene>
<dbReference type="InterPro" id="IPR050466">
    <property type="entry name" value="Carboxylest/Gibb_receptor"/>
</dbReference>
<dbReference type="FunCoup" id="A0A061DTS9">
    <property type="interactions" value="168"/>
</dbReference>
<dbReference type="Pfam" id="PF07859">
    <property type="entry name" value="Abhydrolase_3"/>
    <property type="match status" value="1"/>
</dbReference>
<dbReference type="AlphaFoldDB" id="A0A061DTS9"/>
<dbReference type="SUPFAM" id="SSF53474">
    <property type="entry name" value="alpha/beta-Hydrolases"/>
    <property type="match status" value="1"/>
</dbReference>
<dbReference type="Gramene" id="EOX96154">
    <property type="protein sequence ID" value="EOX96154"/>
    <property type="gene ID" value="TCM_005469"/>
</dbReference>
<dbReference type="STRING" id="3641.A0A061DTS9"/>
<dbReference type="InterPro" id="IPR013094">
    <property type="entry name" value="AB_hydrolase_3"/>
</dbReference>
<dbReference type="Proteomes" id="UP000026915">
    <property type="component" value="Chromosome 1"/>
</dbReference>
<organism evidence="3 4">
    <name type="scientific">Theobroma cacao</name>
    <name type="common">Cacao</name>
    <name type="synonym">Cocoa</name>
    <dbReference type="NCBI Taxonomy" id="3641"/>
    <lineage>
        <taxon>Eukaryota</taxon>
        <taxon>Viridiplantae</taxon>
        <taxon>Streptophyta</taxon>
        <taxon>Embryophyta</taxon>
        <taxon>Tracheophyta</taxon>
        <taxon>Spermatophyta</taxon>
        <taxon>Magnoliopsida</taxon>
        <taxon>eudicotyledons</taxon>
        <taxon>Gunneridae</taxon>
        <taxon>Pentapetalae</taxon>
        <taxon>rosids</taxon>
        <taxon>malvids</taxon>
        <taxon>Malvales</taxon>
        <taxon>Malvaceae</taxon>
        <taxon>Byttnerioideae</taxon>
        <taxon>Theobroma</taxon>
    </lineage>
</organism>
<dbReference type="Gene3D" id="3.40.50.1820">
    <property type="entry name" value="alpha/beta hydrolase"/>
    <property type="match status" value="1"/>
</dbReference>
<evidence type="ECO:0000256" key="1">
    <source>
        <dbReference type="ARBA" id="ARBA00010515"/>
    </source>
</evidence>
<accession>A0A061DTS9</accession>
<dbReference type="PANTHER" id="PTHR23024">
    <property type="entry name" value="ARYLACETAMIDE DEACETYLASE"/>
    <property type="match status" value="1"/>
</dbReference>
<dbReference type="EMBL" id="CM001879">
    <property type="protein sequence ID" value="EOX96154.1"/>
    <property type="molecule type" value="Genomic_DNA"/>
</dbReference>
<name>A0A061DTS9_THECC</name>
<comment type="similarity">
    <text evidence="1">Belongs to the 'GDXG' lipolytic enzyme family.</text>
</comment>
<reference evidence="3 4" key="1">
    <citation type="journal article" date="2013" name="Genome Biol.">
        <title>The genome sequence of the most widely cultivated cacao type and its use to identify candidate genes regulating pod color.</title>
        <authorList>
            <person name="Motamayor J.C."/>
            <person name="Mockaitis K."/>
            <person name="Schmutz J."/>
            <person name="Haiminen N."/>
            <person name="Iii D.L."/>
            <person name="Cornejo O."/>
            <person name="Findley S.D."/>
            <person name="Zheng P."/>
            <person name="Utro F."/>
            <person name="Royaert S."/>
            <person name="Saski C."/>
            <person name="Jenkins J."/>
            <person name="Podicheti R."/>
            <person name="Zhao M."/>
            <person name="Scheffler B.E."/>
            <person name="Stack J.C."/>
            <person name="Feltus F.A."/>
            <person name="Mustiga G.M."/>
            <person name="Amores F."/>
            <person name="Phillips W."/>
            <person name="Marelli J.P."/>
            <person name="May G.D."/>
            <person name="Shapiro H."/>
            <person name="Ma J."/>
            <person name="Bustamante C.D."/>
            <person name="Schnell R.J."/>
            <person name="Main D."/>
            <person name="Gilbert D."/>
            <person name="Parida L."/>
            <person name="Kuhn D.N."/>
        </authorList>
    </citation>
    <scope>NUCLEOTIDE SEQUENCE [LARGE SCALE GENOMIC DNA]</scope>
    <source>
        <strain evidence="4">cv. Matina 1-6</strain>
    </source>
</reference>
<keyword evidence="4" id="KW-1185">Reference proteome</keyword>
<evidence type="ECO:0000259" key="2">
    <source>
        <dbReference type="Pfam" id="PF07859"/>
    </source>
</evidence>
<dbReference type="OMA" id="FFHESCN"/>
<keyword evidence="3" id="KW-0675">Receptor</keyword>
<dbReference type="eggNOG" id="KOG1515">
    <property type="taxonomic scope" value="Eukaryota"/>
</dbReference>
<proteinExistence type="inferred from homology"/>
<evidence type="ECO:0000313" key="4">
    <source>
        <dbReference type="Proteomes" id="UP000026915"/>
    </source>
</evidence>
<dbReference type="HOGENOM" id="CLU_012494_22_1_1"/>
<dbReference type="InParanoid" id="A0A061DTS9"/>
<feature type="domain" description="Alpha/beta hydrolase fold-3" evidence="2">
    <location>
        <begin position="118"/>
        <end position="340"/>
    </location>
</feature>
<sequence>MLSISTTNVSSTIFSAPIQAIISFDLHLKPMTDQSSTAPSSMDPYKFLKIVQNPDGSLTRLAQFPSVSVTEGTTDSNTSQLSPFKDIPLNPNNETFIRVYRPPTDPPPSTNDKLPLIIAFHGGGFVLFSATSRPFHEACSIKAAKLPAVVISLEYRLAPEHRLPAAYDDAMETIMWVRDQAVDTNGCDPWLKEYVDFSKCFLMGGSAGGNMVYHAGLRALNVGISPVKIMGLIMNQPYFSGVERTESEKRSINDRILPLPANDLMWSLALPKGTDRDHEYCNPMAADGSHKEKIGRLPRCLVTGHGGDPLVDKQRELVKMLEARGVEVVAEFAEGGCHGIEIFDPLKAQALLKSIKEFVNASCQIVNVATAKSTL</sequence>